<feature type="topological domain" description="Perinuclear space" evidence="15">
    <location>
        <begin position="6982"/>
        <end position="7011"/>
    </location>
</feature>
<dbReference type="FunFam" id="1.20.58.60:FF:000073">
    <property type="entry name" value="Nesprin-1 isoform 1"/>
    <property type="match status" value="1"/>
</dbReference>
<feature type="compositionally biased region" description="Polar residues" evidence="17">
    <location>
        <begin position="1091"/>
        <end position="1101"/>
    </location>
</feature>
<feature type="region of interest" description="Disordered" evidence="17">
    <location>
        <begin position="1059"/>
        <end position="1136"/>
    </location>
</feature>
<feature type="domain" description="Calponin-homology (CH)" evidence="18">
    <location>
        <begin position="154"/>
        <end position="259"/>
    </location>
</feature>
<reference evidence="20 21" key="1">
    <citation type="journal article" date="2013" name="Nat. Commun.">
        <title>Genome analysis reveals insights into physiology and longevity of the Brandt's bat Myotis brandtii.</title>
        <authorList>
            <person name="Seim I."/>
            <person name="Fang X."/>
            <person name="Xiong Z."/>
            <person name="Lobanov A.V."/>
            <person name="Huang Z."/>
            <person name="Ma S."/>
            <person name="Feng Y."/>
            <person name="Turanov A.A."/>
            <person name="Zhu Y."/>
            <person name="Lenz T.L."/>
            <person name="Gerashchenko M.V."/>
            <person name="Fan D."/>
            <person name="Hee Yim S."/>
            <person name="Yao X."/>
            <person name="Jordan D."/>
            <person name="Xiong Y."/>
            <person name="Ma Y."/>
            <person name="Lyapunov A.N."/>
            <person name="Chen G."/>
            <person name="Kulakova O.I."/>
            <person name="Sun Y."/>
            <person name="Lee S.G."/>
            <person name="Bronson R.T."/>
            <person name="Moskalev A.A."/>
            <person name="Sunyaev S.R."/>
            <person name="Zhang G."/>
            <person name="Krogh A."/>
            <person name="Wang J."/>
            <person name="Gladyshev V.N."/>
        </authorList>
    </citation>
    <scope>NUCLEOTIDE SEQUENCE [LARGE SCALE GENOMIC DNA]</scope>
</reference>
<dbReference type="SMART" id="SM00033">
    <property type="entry name" value="CH"/>
    <property type="match status" value="2"/>
</dbReference>
<evidence type="ECO:0000259" key="19">
    <source>
        <dbReference type="PROSITE" id="PS51049"/>
    </source>
</evidence>
<feature type="coiled-coil region" evidence="16">
    <location>
        <begin position="3501"/>
        <end position="3550"/>
    </location>
</feature>
<dbReference type="Pfam" id="PF00307">
    <property type="entry name" value="CH"/>
    <property type="match status" value="2"/>
</dbReference>
<feature type="coiled-coil region" evidence="16">
    <location>
        <begin position="4791"/>
        <end position="4818"/>
    </location>
</feature>
<dbReference type="FunFam" id="1.10.418.10:FF:000050">
    <property type="entry name" value="nesprin-2 isoform X2"/>
    <property type="match status" value="1"/>
</dbReference>
<dbReference type="FunFam" id="1.20.58.60:FF:000394">
    <property type="entry name" value="Nesprin-2"/>
    <property type="match status" value="1"/>
</dbReference>
<evidence type="ECO:0000256" key="6">
    <source>
        <dbReference type="ARBA" id="ARBA00022692"/>
    </source>
</evidence>
<keyword evidence="12" id="KW-0009">Actin-binding</keyword>
<dbReference type="GO" id="GO:0005856">
    <property type="term" value="C:cytoskeleton"/>
    <property type="evidence" value="ECO:0007669"/>
    <property type="project" value="UniProtKB-SubCell"/>
</dbReference>
<feature type="coiled-coil region" evidence="16">
    <location>
        <begin position="2348"/>
        <end position="2375"/>
    </location>
</feature>
<keyword evidence="4" id="KW-0963">Cytoplasm</keyword>
<sequence>MATGLEISNHIYLFIIPDILHTPPSVISDLFTDIQKGHVLLDLLEVLSGQQLPRDKGSNTFQCRLNIEHALTFLKSRSIKLINIHVADIIEGNPSIILGLIWIIILHFHIEELAQTLSCNSNQPSLDDVSVAESSPTSSPPVKKCSKAQKRWQMSAKKALLLWAQEQCATSESVSVTDFKSSWRNGMAFLAVIHALRPDLIDMKSVEQRSNKDNLREAFRIAERELKIPQLLEPEDVDVVDPDEKSIMTYVAQFLQYSKEAPGTGDRAQGTMKDVMVWLTQQEKKLQKMLKDSENETYCKKYESLLSFLESFSEGKKPVLDILSMKGNLDELNEDQLQLRKAWDGLNYQINVWKTKLNDDLPSPLHQIEAWLREVEGLTEADLPTSHDYYEAIALMEEKMALFKSLMDKCDCHLNTLLAFENRDEKQLPLVPAYKLEEMKRRINNISGKKFIPLLEFHYYKCSVLGLLDEVQSKLKAWNIKYGSKESVELLLEDWHKFIEEKDFLAQLESSFQKCEEIHKNLGGEYQNVSEQYTMMEHNISMCRKNIDNVKSTLQKVLACWTTYTEKLCFLKACFEETKKEQITEVPSETLSQWNLEHTTLNEVGNFLIQVSNDEFGSSISKELRRLNKRWRKFVTKTQLEMKLPLIKKQEQPVLGNSENMQPSKEEKPTVDSPTDTPLALPENHHQNIKAGEEHEKEKEEFTGQLKVAEEVEKLTGEVEIWEAETKSVLDLLRHKDDVDTSMEESLQHLIAKGSMYEELVSRMEDTLQMDVQNISSQESLEHVLTAGLQAKIQEAKEKVQINMVKLGAMLKNSTDVSPDLSARMKVEESLKELESYITRAEQLLGQRESRSGLISKYKEALLIFNTKSLAKYLKAVEELKNNVTEDVKLSLEEKSRDVCAKWEEALLIFNTKSLAKYLKAVEELKNNVTEDVKLSLEEKSRDVCAKWESLHHEMSLYIQQLKIDLEKGKISDTISRLEKQINKEKKLIRRGRTKGLIKEHEACFSEEGSLHQLDHHMEVLRELCEELTSQKSQQEVRRVLQDYEQKIERLRKCASEIHATLQPPVGGTSKNKGTANTSENGGRDAHSEAPSANSDNQPSTEKAVGSIKNLSLASELKPEQEEKDHNTSINSLQDRYDTNTETLELHLQNNKVRINSDFPSDGERSSACLQDKLEDLQVLKNETDACWKEFEITSLQLEELESDIKKPFIIKARDKLKEKEREFQMTLNTRMESLETALQLVIPVEKASLLLCGSDLLLLHDVAIEEFHFTDADGIYQNLKDIQDSIAKQIDICNNLEQLGNFALKELHPLDLRATQTIILKHRSQLEETNHRVQRSRDALRALEDFLASLKTAALPGGLVTDPSASGTQVVSEDTLTVKNKEGEIYLMKEKARHLDKRLKMLDISFKDAGRGEDMSCEKLLNALAEPLFETRGSGGQEELTEEDKLLDACIFKNNELLKNILEVQSQISKIGLKDPTVPAVKQRKKSLIRLEKDLDDYEKEKKHLQEMAGSLPQFKDGREKALNQQCQNTALLWESTKASVTECLDQCERVLELLKQYQNFKSVLTTLIQKEENVISLQASYMGKDNLKKRIAEIEIVKEEFNEHLEVVDKINQICKNLQFHLNKMRTFEEPPFEKEANVIVDRWLDINEKTEDYYENLGQALALWDKLFSLKDVIDEWTEKALQKMELHQLTEVERDMLKAELQVHEQKPSEFSKRVAKIQFLLQSSEIPLELQVMESSILNKIEHVKMLLTGEPSCSALSGNTAELREDLDQAKTQIGMTESLLKALSPSDSLEIFTKLEEIQQQILQQKQSMVSLENQIGCLTPELSELKKQYESVSDLFNTKKSVLQDHFSKLLNDQCKNFNDWFSNVKMNLEECFESSDTKKSMEQKLQKLSDFLTLEGRGSQVQQVETVVNRVRKHLPKARVQELNGWIIHQEIELEKMESVCQVRAKELDDYLQQLLRLQDDHRNLSKWLTNQEEKWKEMEQSGEKTELFCQALARKREEFETVAQLNNSLKECGLTEEEEIILESTHLIDRYQALLRQIEEEDKLPPAKDQSFNDLAQDVIHWITGIKESLMVLNSSEGQMPLEETIQKIKEIILLKPEGDAKIQRIRSQAANSKAPLDSETVTDIDSQWVSTLQLANTYLSHQEKLLLEGEKYLESKEDLRLMLTELKKKQEVGFALQHGLQEKKAQLKNYKKFLQKAQDLTSLLKELKSQGNYLLECTKNPSFSEESWLEIKHLHESLLQQLQDSVQKLEGHVQEHHTYQDCITDLNTELDNISKECVSFSDKPVDPIKVEEKLQELQELENRLRLQDGPLEKILGLAKSIEQNTSSAGQKIIKEDIKSLKCKQKDLEHRLESAKQEVENYLNSILKSKCSTGKKEKFPLPGREKQVTSDVQESTQGSAAVEKLEEDLETNKNSAVEMLLSKQLSLDVQESMKNTEDEQKVNELQNQPLELDVMLRNEQLKEIEELYTQLEARKAAIEPLEQTEYLNTTETSALALHSPRNSAQHLGNLLQALATLKKNKERQYCLLQDFQEHLAAIESSLKVLLTEKESLKVGSLDSATYVAKIQKLLASIEREKDSLSELKIEWENISNSLSDMDQKLLESQVRQLEQGWKQVGQLVHRKYSQHEMEQEELTSLMSEIQELGLSLQQQHQRLRLRLGSPEGQERDTGTVALATELQAVKHRFSALKARAELQMKRIWGEKEKKILEDAINNLQMQLEASEPLNIEVDSEIRKSEIRNKVKETTLWVKNQLGELVSSISLLPDGILSQIRKCKVRHDGILGQQRAVEALAEEVQDNIPNLTAGEREELDSLLQDLQDQCQRLVLKSTQRSQLLERKLEERSTFLAEIGKVQLSLQGKETRIIPQVGTASTEADLEHQHVALTASQGELQEIASGLSAHLQELTRLCKDLSVFERLFLDDQLKSLETRASRTQRFIQHKCSEVGHKMQFSREFQEQTSALQKELDSIQHNELLLSQEVSEGVKGELRGLLGRLRGVQSSIRQALRLKEAFDSLGLHWDCSQLDMLQSQVFEKERELDGKIKQLDTFMAEYGRYQASLSKLRAMDLQIKERAEAVLKTPPTSPESRLLGAQILNQRIERAMCLYHEIVKKLSENKAFDDSFKEEELLQTKLFAEENDKLRKVLQNIVLESQPKEMNEKSFQEKLENSFHVLNQIKSQLQQPLLINLKIEHIQKEMDNCEAFQEQVQAEMCSIKGVTVIEKQREKTSSEASDVETKLRDIEELHVQLNASIDMRTNVLNDAHENMTRYSEAVPRAMGVVAALEAFVASHRVDLDHPEESLEMPHGKQEELESTITDIQSLSEKLGAIASPAAQGQLQCTLQELVSKNSALREAVRVKEAEIERCLENYKCYGKLEEKIGTDLRRMEAVLAQSMSPLPVSYKEALECSEQSKALVSNLMSIKEKFMKLRQVLRHLRPTFTDSDGIGLLRTVWALWEKWLSLLEVAKEWEMWCEELKQEWKFVNEEVEREAIILDNLQEELPEISKTKEAASTAELSELLECLRQYEETAEKQQLLLMLLLQRCRSAQRAPASGSSTEPAPAVQEITAMQERCNKLFQKAQKNKELVQNEIQERHSFTKELMTLKNLFQQTASSLQNMELQDHPERTEQFEELKSTSKKGTLAFENIMEKLRIKYSEMYTIVPAEIDAQVEECRKALEDLEEKISNEVLKSSPSYAMSRKIDEINKGLHKVEKMLQQKSKSIEKAQEIQKEMWDELDLWHSKLNELDSEVHDVVEQDPGQAQEWMDSLMVPFQQYQQVSQRAEARTSQLNKISNEVLKSSPSYAMSRKIDEINKGLHKVEKMLQQKSKSIEKAQEIQKEMWDELDLWHSKLNELDSEVHDVVEQDPGQAQEWMDSLMVPFQQYQQVSQRAEARTSQLNKATVKMEEYHDLLKSTEAWIENTSRLLANPADYDSSKTLSHHASTLQMALEDSEQKHNRLHSIFTELEDLSVIFETDDLAQSIQELSRQVAALQQNIMESLPQIQRMADDVVAIETELKSMEKRVSKIKAILLSKEIFDFSPEEHLKHGEVILENIHPMKKTIAEIMSYQVELRLPQTGMKPLPVFQRTNQLLQDIKLLENVTQEQNELLKIAIKQTNECDEEIDHLKEILNNYSAELSPEDMSADQAASVPQVQGEVEGIEKQIMSLDQKKEDLLADLKAAVLNLHRHLQQEQQELEKGKEVLSAGASEDEGVAERDVSEWKLNRRGSLPVLPAVKEEAEESSLKSESGDKAKPSSGSWSFLWKHDKDGEEDTASSSSGTIIQEEAGKISTCDSSTAQVLAAGSLNPEQNPAFSPSPHQTEGGATPPIKAAALGFSVEQGALHSPVENPRPEPAEVLHACKTQVAELELWLHQANVAFEPETLNADMQQVVEQQLVGCQTMLTEIEHKVASLLEHCKDQGLGDHGATQQEAEALALKLKTVKCNLEKVQLVLQEKYSEDQHSTILKKPSEHQKVLQPDNLSEFESVVMERPQFGRQKDFLQQQVLELKPMEQKDLVKFIELNAKNMWPEHCQPDNDTTQKSPESGEAPSPENDAPDSVLSHQDLSGDKWRYLHQELSSKIRQPLPPLVEPQVATEMSILPSVSVYNFRYPTAEELKTYTTQLEDLRQEANSLQTQENMTEETYIHLDKQLFELFLTLSQCLGSVEELLQTPGLCREDVGAQQVFYETLALELKKLYLALSDKKKDLLKAMTWPGRTANLFPACFENLQVYLEHTQAAAASRSKSLKAGLDYNRSYQNEIKRLYDQLIKNKTSLQQSLNEISGQSIDEQLQKADAYTAELRNSESRVAKLRAEGEKLHLPYALLQEVYKLEDVLDSMWGMLRARYAELGSPCVTESQQDALLRGLEELVTIGKEKLARDHLEQTKSKGALQAQIQNHKLFFQKLVADMLLIQTFYSKMLPSLLQKKETSWAEQVKEVKLLEEKARQCGIKQQSLLQKWEEFDENYASLEKDLEILASTLPSVSLVEENEDRLVERISFYQQIKRNVDEKHARLYQTLNEGKQLVAFVSCPELEGQIAKLEEQWLSLNKKIDHELHRLQTLLKHLLSYHRDADQLTKWLESSQQTLNYWKEQSLNVSQDLDTIRSNIDRFFAFSKELDEKSSLKTAVISTGNQLLHLKEADAAALRAALAQFEQRWTVLLQMEKLPSRKAITEMISWMNNVERQTAGEDAAPSPGSASQVKNLLQKYKVGSEIQGNSQAASHRDPSSVPGPAAGSEEVATVPDAACDSSVCLKAEFRMEMDYKQWIVDFVNQSLLQLSTCDVESKRYERTEFAEHLGEMNRQWQRVHGTLNRKIQHLEQLLESIGENENKIQILNNWMEVQEERLKTLQKPESVVSVQKTLLDCQDIENQLAVKSKALDELRQSSLTSESGTVPLLEDTASRIDGLFQKRSSVISQVNELKTSLQPLLQEWKIYDKLSDDMNMMTVRFGYCMEHSKPVVLSLEALKCQVQNLQSLQDEAESSEGRWQKLQEVIGKLKSYCPSVAEIIEEKRHHTHTRWTQVNHDIAEQLQTAQGLLHLWEAYAGAHTEAVMRLDQQEAKYHQLANINLSGNNLAEILTPALRGIKELQCDVQKTKEAFVQNSTCLDRLPQPAEPDTHVLLSGQRHSLQRASYLEKMLLVKANEFEFVLSQFKDFGDQLESLKGRITHEEENLDKLYQQEKEGNPDSFLNHVLSLAAHSPEAEQLNEVSLGLPLSDVAVKTLKDMNRQWIRATATALERCSELQGIRLHEQFLYCCEKWVRLLEKIEETLKMSIADSLPALLEQQKAYEMLEAEVSINQTIADCYVTQSLQLLDTTEIEKRPAFVSKFTQLKARWQSAAQSVRQRKRAVTALVRQWRCFSTPEGDLLRFLAATSQLLSAVRSQDCHSLFQTRSLIHELKNKEIRFERWQTTYELTLEAGEKLLSTANPESKESVSERISQLQDNWKDTKTQVGEMIKHFQSIIETWDQCEKKIKELKSRLHVLKAQSKDPLPEPHEDLQKEKELIKELEKSLANWTQNLKELQTMKSDLTQHILVEDVMVLKEQIELLHRQWEDLCLRVAIRKQEIEDRLNSWIVFNEKNKELCAWLVQMENKVLQTADVSIEEMINKLQKDCMEEINLFSENKLQLKQMGDQLIKASNQTRTAEIDDKLSKINDRWQHLFDVIGSRVKKLKETFAFIQQLDKNMSNLRTWLARIESELSKPVVYDVCDDQEIQKRLAEQQDLQRDIEQHSAGVESVFNICDVLLHDSDACANETECDSIQQTTRSLDRRWRNICTMSMERRMKIEETWRLWQKFLDDYSRFEDWLTSAERTAASPNSSEVLYTVAKEELKKFEHFTNQREEFEGTRESILVWLTEMDLQLTNVEHFSESDADDKMRQLNGFQQEITLNTNKIDQLIVFGEQLIQKSEPLDAVLIEDELEELHRYCQEVFGRVARFHRRLTSHAPGLEDEKEASENETDMEDPREIQTDTWRKRREMEEPSSPQALCHLVPPGPGPERSGCETPVSVDSIPLEWDHTGDVGGSSSHEDDEEGPYYSALSDVEIPENPEAYLKMTTKTLKASSGKSISEAHSWHVPDSPSCPKHRYKQMGGDRNVQPIPSDSSTPYKPAYVKLLLSPGTDGGKEGPSVLNGSPQQEDEGLAPLTGQQSGAFDSWELIQAQELRKKLLMKQDLQQLNADVNDTITWLKNTEAELETLKTAKPPSDAQELGLRVKRLKEILNALDTYKALVVSLNVSSKEFLQTGSGESKELHENVGQLRLHWDAARAAVESWREGLRQSLMQCQDFHQLSQNLLLWLASAESRRQQAYVTDPKADPQALLGCREELLQLEKELMERQPQVNSLQEISDSLLIKGHGEDYIEAEEKVHVIEKKLRRLLEQVSHDLMSLQGSQIPDPSLPGLDEVDAGDQPPAVCVPASPAKETGAERTTKGKNRTDSRVPGPADPGRSRPQRSFLSRVLRAALPLQLLLLLLLLLACLLPSSEEDYSCTQANNFARSFYPMLRYTNGPPPT</sequence>
<evidence type="ECO:0000256" key="3">
    <source>
        <dbReference type="ARBA" id="ARBA00008619"/>
    </source>
</evidence>
<dbReference type="InterPro" id="IPR012315">
    <property type="entry name" value="KASH"/>
</dbReference>
<feature type="coiled-coil region" evidence="16">
    <location>
        <begin position="5466"/>
        <end position="5496"/>
    </location>
</feature>
<feature type="region of interest" description="Disordered" evidence="17">
    <location>
        <begin position="4533"/>
        <end position="4567"/>
    </location>
</feature>
<evidence type="ECO:0000256" key="9">
    <source>
        <dbReference type="ARBA" id="ARBA00023054"/>
    </source>
</evidence>
<dbReference type="CDD" id="cd21244">
    <property type="entry name" value="CH_SYNE2_rpt2"/>
    <property type="match status" value="1"/>
</dbReference>
<dbReference type="FunFam" id="1.20.58.60:FF:000372">
    <property type="entry name" value="nesprin-2 isoform X2"/>
    <property type="match status" value="1"/>
</dbReference>
<dbReference type="GO" id="GO:0005640">
    <property type="term" value="C:nuclear outer membrane"/>
    <property type="evidence" value="ECO:0007669"/>
    <property type="project" value="UniProtKB-SubCell"/>
</dbReference>
<keyword evidence="7" id="KW-0677">Repeat</keyword>
<evidence type="ECO:0000259" key="18">
    <source>
        <dbReference type="PROSITE" id="PS50021"/>
    </source>
</evidence>
<keyword evidence="8" id="KW-1133">Transmembrane helix</keyword>
<dbReference type="SUPFAM" id="SSF46966">
    <property type="entry name" value="Spectrin repeat"/>
    <property type="match status" value="16"/>
</dbReference>
<feature type="region of interest" description="Disordered" evidence="17">
    <location>
        <begin position="6618"/>
        <end position="6644"/>
    </location>
</feature>
<evidence type="ECO:0000313" key="20">
    <source>
        <dbReference type="EMBL" id="EPQ12562.1"/>
    </source>
</evidence>
<keyword evidence="10 15" id="KW-0472">Membrane</keyword>
<feature type="compositionally biased region" description="Polar residues" evidence="17">
    <location>
        <begin position="4312"/>
        <end position="4325"/>
    </location>
</feature>
<dbReference type="Pfam" id="PF10541">
    <property type="entry name" value="KASH"/>
    <property type="match status" value="1"/>
</dbReference>
<dbReference type="FunFam" id="1.20.58.60:FF:000217">
    <property type="entry name" value="Synaptic nuclear envelope 2"/>
    <property type="match status" value="1"/>
</dbReference>
<feature type="region of interest" description="Disordered" evidence="17">
    <location>
        <begin position="4312"/>
        <end position="4333"/>
    </location>
</feature>
<dbReference type="InterPro" id="IPR001715">
    <property type="entry name" value="CH_dom"/>
</dbReference>
<keyword evidence="6 15" id="KW-0812">Transmembrane</keyword>
<feature type="domain" description="KASH" evidence="19">
    <location>
        <begin position="6952"/>
        <end position="7011"/>
    </location>
</feature>
<comment type="similarity">
    <text evidence="3">Belongs to the nesprin family.</text>
</comment>
<keyword evidence="14" id="KW-0539">Nucleus</keyword>
<feature type="topological domain" description="Cytoplasmic" evidence="15">
    <location>
        <begin position="1"/>
        <end position="6960"/>
    </location>
</feature>
<dbReference type="SMART" id="SM00150">
    <property type="entry name" value="SPEC"/>
    <property type="match status" value="19"/>
</dbReference>
<dbReference type="PROSITE" id="PS51049">
    <property type="entry name" value="KASH"/>
    <property type="match status" value="1"/>
</dbReference>
<dbReference type="Pfam" id="PF25034">
    <property type="entry name" value="Spectrin_SYNE1"/>
    <property type="match status" value="1"/>
</dbReference>
<feature type="compositionally biased region" description="Basic and acidic residues" evidence="17">
    <location>
        <begin position="4248"/>
        <end position="4259"/>
    </location>
</feature>
<evidence type="ECO:0000313" key="21">
    <source>
        <dbReference type="Proteomes" id="UP000052978"/>
    </source>
</evidence>
<feature type="coiled-coil region" evidence="16">
    <location>
        <begin position="3981"/>
        <end position="4029"/>
    </location>
</feature>
<feature type="coiled-coil region" evidence="16">
    <location>
        <begin position="3349"/>
        <end position="3376"/>
    </location>
</feature>
<feature type="coiled-coil region" evidence="16">
    <location>
        <begin position="5969"/>
        <end position="6035"/>
    </location>
</feature>
<feature type="coiled-coil region" evidence="16">
    <location>
        <begin position="2191"/>
        <end position="2221"/>
    </location>
</feature>
<dbReference type="EMBL" id="KE163521">
    <property type="protein sequence ID" value="EPQ12562.1"/>
    <property type="molecule type" value="Genomic_DNA"/>
</dbReference>
<feature type="region of interest" description="Disordered" evidence="17">
    <location>
        <begin position="651"/>
        <end position="682"/>
    </location>
</feature>
<dbReference type="SMART" id="SM01249">
    <property type="entry name" value="KASH"/>
    <property type="match status" value="1"/>
</dbReference>
<dbReference type="InterPro" id="IPR018159">
    <property type="entry name" value="Spectrin/alpha-actinin"/>
</dbReference>
<feature type="region of interest" description="Disordered" evidence="17">
    <location>
        <begin position="6889"/>
        <end position="6951"/>
    </location>
</feature>
<feature type="compositionally biased region" description="Polar residues" evidence="17">
    <location>
        <begin position="1069"/>
        <end position="1081"/>
    </location>
</feature>
<evidence type="ECO:0000256" key="14">
    <source>
        <dbReference type="ARBA" id="ARBA00023242"/>
    </source>
</evidence>
<evidence type="ECO:0000256" key="7">
    <source>
        <dbReference type="ARBA" id="ARBA00022737"/>
    </source>
</evidence>
<feature type="region of interest" description="Disordered" evidence="17">
    <location>
        <begin position="6448"/>
        <end position="6536"/>
    </location>
</feature>
<dbReference type="Pfam" id="PF25035">
    <property type="entry name" value="SYNE1"/>
    <property type="match status" value="1"/>
</dbReference>
<dbReference type="FunFam" id="1.20.58.60:FF:000173">
    <property type="entry name" value="Spectrin repeat containing nuclear envelope protein 2"/>
    <property type="match status" value="1"/>
</dbReference>
<keyword evidence="5" id="KW-0597">Phosphoprotein</keyword>
<keyword evidence="11" id="KW-1015">Disulfide bond</keyword>
<keyword evidence="13" id="KW-0206">Cytoskeleton</keyword>
<evidence type="ECO:0000256" key="8">
    <source>
        <dbReference type="ARBA" id="ARBA00022989"/>
    </source>
</evidence>
<dbReference type="Gene3D" id="1.20.58.60">
    <property type="match status" value="12"/>
</dbReference>
<comment type="subcellular location">
    <subcellularLocation>
        <location evidence="1">Cytoplasm</location>
        <location evidence="1">Cytoskeleton</location>
    </subcellularLocation>
    <subcellularLocation>
        <location evidence="2">Nucleus outer membrane</location>
        <topology evidence="2">Single-pass type IV membrane protein</topology>
        <orientation evidence="2">Cytoplasmic side</orientation>
    </subcellularLocation>
</comment>
<dbReference type="eggNOG" id="KOG0516">
    <property type="taxonomic scope" value="Eukaryota"/>
</dbReference>
<evidence type="ECO:0000256" key="16">
    <source>
        <dbReference type="SAM" id="Coils"/>
    </source>
</evidence>
<feature type="coiled-coil region" evidence="16">
    <location>
        <begin position="1759"/>
        <end position="1822"/>
    </location>
</feature>
<dbReference type="GO" id="GO:0003779">
    <property type="term" value="F:actin binding"/>
    <property type="evidence" value="ECO:0007669"/>
    <property type="project" value="UniProtKB-KW"/>
</dbReference>
<evidence type="ECO:0000256" key="4">
    <source>
        <dbReference type="ARBA" id="ARBA00022490"/>
    </source>
</evidence>
<feature type="compositionally biased region" description="Basic and acidic residues" evidence="17">
    <location>
        <begin position="6464"/>
        <end position="6481"/>
    </location>
</feature>
<feature type="region of interest" description="Disordered" evidence="17">
    <location>
        <begin position="5218"/>
        <end position="5241"/>
    </location>
</feature>
<dbReference type="PANTHER" id="PTHR14514:SF4">
    <property type="entry name" value="NESPRIN-2"/>
    <property type="match status" value="1"/>
</dbReference>
<feature type="coiled-coil region" evidence="16">
    <location>
        <begin position="4122"/>
        <end position="4201"/>
    </location>
</feature>
<feature type="compositionally biased region" description="Basic and acidic residues" evidence="17">
    <location>
        <begin position="2387"/>
        <end position="2398"/>
    </location>
</feature>
<dbReference type="InterPro" id="IPR036872">
    <property type="entry name" value="CH_dom_sf"/>
</dbReference>
<feature type="compositionally biased region" description="Basic and acidic residues" evidence="17">
    <location>
        <begin position="6923"/>
        <end position="6937"/>
    </location>
</feature>
<dbReference type="Gene3D" id="1.10.418.10">
    <property type="entry name" value="Calponin-like domain"/>
    <property type="match status" value="2"/>
</dbReference>
<proteinExistence type="inferred from homology"/>
<evidence type="ECO:0000256" key="2">
    <source>
        <dbReference type="ARBA" id="ARBA00004605"/>
    </source>
</evidence>
<feature type="compositionally biased region" description="Polar residues" evidence="17">
    <location>
        <begin position="2399"/>
        <end position="2409"/>
    </location>
</feature>
<dbReference type="InterPro" id="IPR057057">
    <property type="entry name" value="Spectrin_SYNE1"/>
</dbReference>
<feature type="compositionally biased region" description="Basic and acidic residues" evidence="17">
    <location>
        <begin position="1117"/>
        <end position="1127"/>
    </location>
</feature>
<name>S7PVM0_MYOBR</name>
<feature type="domain" description="Calponin-homology (CH)" evidence="18">
    <location>
        <begin position="6"/>
        <end position="109"/>
    </location>
</feature>
<dbReference type="PANTHER" id="PTHR14514">
    <property type="entry name" value="PKA ANCHORING PROTEIN"/>
    <property type="match status" value="1"/>
</dbReference>
<keyword evidence="21" id="KW-1185">Reference proteome</keyword>
<feature type="compositionally biased region" description="Acidic residues" evidence="17">
    <location>
        <begin position="6450"/>
        <end position="6463"/>
    </location>
</feature>
<feature type="coiled-coil region" evidence="16">
    <location>
        <begin position="3677"/>
        <end position="3738"/>
    </location>
</feature>
<feature type="region of interest" description="Disordered" evidence="17">
    <location>
        <begin position="4243"/>
        <end position="4286"/>
    </location>
</feature>
<dbReference type="Proteomes" id="UP000052978">
    <property type="component" value="Unassembled WGS sequence"/>
</dbReference>
<evidence type="ECO:0000256" key="1">
    <source>
        <dbReference type="ARBA" id="ARBA00004245"/>
    </source>
</evidence>
<evidence type="ECO:0000256" key="12">
    <source>
        <dbReference type="ARBA" id="ARBA00023203"/>
    </source>
</evidence>
<dbReference type="Pfam" id="PF00435">
    <property type="entry name" value="Spectrin"/>
    <property type="match status" value="2"/>
</dbReference>
<feature type="coiled-coil region" evidence="16">
    <location>
        <begin position="1482"/>
        <end position="1509"/>
    </location>
</feature>
<feature type="coiled-coil region" evidence="16">
    <location>
        <begin position="2573"/>
        <end position="2600"/>
    </location>
</feature>
<evidence type="ECO:0000256" key="10">
    <source>
        <dbReference type="ARBA" id="ARBA00023136"/>
    </source>
</evidence>
<dbReference type="SUPFAM" id="SSF47576">
    <property type="entry name" value="Calponin-homology domain, CH-domain"/>
    <property type="match status" value="1"/>
</dbReference>
<evidence type="ECO:0000256" key="13">
    <source>
        <dbReference type="ARBA" id="ARBA00023212"/>
    </source>
</evidence>
<dbReference type="InterPro" id="IPR002017">
    <property type="entry name" value="Spectrin_repeat"/>
</dbReference>
<dbReference type="FunFam" id="1.20.58.60:FF:000041">
    <property type="entry name" value="Nesprin-1 isoform 1"/>
    <property type="match status" value="1"/>
</dbReference>
<evidence type="ECO:0000256" key="11">
    <source>
        <dbReference type="ARBA" id="ARBA00023157"/>
    </source>
</evidence>
<dbReference type="PROSITE" id="PS50021">
    <property type="entry name" value="CH"/>
    <property type="match status" value="2"/>
</dbReference>
<feature type="region of interest" description="Disordered" evidence="17">
    <location>
        <begin position="4202"/>
        <end position="4224"/>
    </location>
</feature>
<evidence type="ECO:0000256" key="15">
    <source>
        <dbReference type="PROSITE-ProRule" id="PRU00385"/>
    </source>
</evidence>
<dbReference type="CDD" id="cd00176">
    <property type="entry name" value="SPEC"/>
    <property type="match status" value="2"/>
</dbReference>
<dbReference type="InterPro" id="IPR056887">
    <property type="entry name" value="SYNE1/2_dom"/>
</dbReference>
<dbReference type="FunFam" id="1.20.58.60:FF:000174">
    <property type="entry name" value="Spectrin repeat-containing, nuclear envelope 2"/>
    <property type="match status" value="1"/>
</dbReference>
<feature type="coiled-coil region" evidence="16">
    <location>
        <begin position="4621"/>
        <end position="4648"/>
    </location>
</feature>
<gene>
    <name evidence="20" type="ORF">D623_10027149</name>
</gene>
<protein>
    <submittedName>
        <fullName evidence="20">Nesprin-2</fullName>
    </submittedName>
</protein>
<accession>S7PVM0</accession>
<keyword evidence="9 16" id="KW-0175">Coiled coil</keyword>
<dbReference type="FunFam" id="1.20.58.60:FF:000477">
    <property type="entry name" value="Spectrin repeat containing nuclear envelope protein 2"/>
    <property type="match status" value="1"/>
</dbReference>
<evidence type="ECO:0000256" key="17">
    <source>
        <dbReference type="SAM" id="MobiDB-lite"/>
    </source>
</evidence>
<dbReference type="PROSITE" id="PS00020">
    <property type="entry name" value="ACTININ_2"/>
    <property type="match status" value="1"/>
</dbReference>
<dbReference type="FunFam" id="1.20.58.60:FF:000180">
    <property type="entry name" value="Spectrin repeat containing nuclear envelope protein 2"/>
    <property type="match status" value="1"/>
</dbReference>
<organism evidence="20 21">
    <name type="scientific">Myotis brandtii</name>
    <name type="common">Brandt's bat</name>
    <dbReference type="NCBI Taxonomy" id="109478"/>
    <lineage>
        <taxon>Eukaryota</taxon>
        <taxon>Metazoa</taxon>
        <taxon>Chordata</taxon>
        <taxon>Craniata</taxon>
        <taxon>Vertebrata</taxon>
        <taxon>Euteleostomi</taxon>
        <taxon>Mammalia</taxon>
        <taxon>Eutheria</taxon>
        <taxon>Laurasiatheria</taxon>
        <taxon>Chiroptera</taxon>
        <taxon>Yangochiroptera</taxon>
        <taxon>Vespertilionidae</taxon>
        <taxon>Myotis</taxon>
    </lineage>
</organism>
<feature type="region of interest" description="Disordered" evidence="17">
    <location>
        <begin position="2387"/>
        <end position="2411"/>
    </location>
</feature>
<evidence type="ECO:0000256" key="5">
    <source>
        <dbReference type="ARBA" id="ARBA00022553"/>
    </source>
</evidence>
<dbReference type="InterPro" id="IPR001589">
    <property type="entry name" value="Actinin_actin-bd_CS"/>
</dbReference>